<sequence>MADTVGSGTHLDWEAFSSARTASAWPATLTLRQDCTMRLSGEIRKVLRSMPRTCLPYMFFILITSKALHSASSPSLTSGKLKPCLAQKLSCDFTESRETPSTTAPALRNFGSSALKSMPSVVQPGVLSLG</sequence>
<comment type="caution">
    <text evidence="1">The sequence shown here is derived from an EMBL/GenBank/DDBJ whole genome shotgun (WGS) entry which is preliminary data.</text>
</comment>
<dbReference type="Proteomes" id="UP000740926">
    <property type="component" value="Unassembled WGS sequence"/>
</dbReference>
<keyword evidence="2" id="KW-1185">Reference proteome</keyword>
<name>A0A9P7BZH9_9FUNG</name>
<accession>A0A9P7BZH9</accession>
<proteinExistence type="predicted"/>
<protein>
    <submittedName>
        <fullName evidence="1">Uncharacterized protein</fullName>
    </submittedName>
</protein>
<dbReference type="EMBL" id="JAANIU010013523">
    <property type="protein sequence ID" value="KAG1529982.1"/>
    <property type="molecule type" value="Genomic_DNA"/>
</dbReference>
<evidence type="ECO:0000313" key="2">
    <source>
        <dbReference type="Proteomes" id="UP000740926"/>
    </source>
</evidence>
<organism evidence="1 2">
    <name type="scientific">Rhizopus delemar</name>
    <dbReference type="NCBI Taxonomy" id="936053"/>
    <lineage>
        <taxon>Eukaryota</taxon>
        <taxon>Fungi</taxon>
        <taxon>Fungi incertae sedis</taxon>
        <taxon>Mucoromycota</taxon>
        <taxon>Mucoromycotina</taxon>
        <taxon>Mucoromycetes</taxon>
        <taxon>Mucorales</taxon>
        <taxon>Mucorineae</taxon>
        <taxon>Rhizopodaceae</taxon>
        <taxon>Rhizopus</taxon>
    </lineage>
</organism>
<dbReference type="AlphaFoldDB" id="A0A9P7BZH9"/>
<evidence type="ECO:0000313" key="1">
    <source>
        <dbReference type="EMBL" id="KAG1529982.1"/>
    </source>
</evidence>
<gene>
    <name evidence="1" type="ORF">G6F50_017626</name>
</gene>
<reference evidence="1 2" key="1">
    <citation type="journal article" date="2020" name="Microb. Genom.">
        <title>Genetic diversity of clinical and environmental Mucorales isolates obtained from an investigation of mucormycosis cases among solid organ transplant recipients.</title>
        <authorList>
            <person name="Nguyen M.H."/>
            <person name="Kaul D."/>
            <person name="Muto C."/>
            <person name="Cheng S.J."/>
            <person name="Richter R.A."/>
            <person name="Bruno V.M."/>
            <person name="Liu G."/>
            <person name="Beyhan S."/>
            <person name="Sundermann A.J."/>
            <person name="Mounaud S."/>
            <person name="Pasculle A.W."/>
            <person name="Nierman W.C."/>
            <person name="Driscoll E."/>
            <person name="Cumbie R."/>
            <person name="Clancy C.J."/>
            <person name="Dupont C.L."/>
        </authorList>
    </citation>
    <scope>NUCLEOTIDE SEQUENCE [LARGE SCALE GENOMIC DNA]</scope>
    <source>
        <strain evidence="1 2">GL24</strain>
    </source>
</reference>